<accession>A0A195E1I0</accession>
<protein>
    <submittedName>
        <fullName evidence="1">Uncharacterized protein</fullName>
    </submittedName>
</protein>
<name>A0A195E1I0_9HYME</name>
<dbReference type="EMBL" id="KQ979814">
    <property type="protein sequence ID" value="KYN18956.1"/>
    <property type="molecule type" value="Genomic_DNA"/>
</dbReference>
<evidence type="ECO:0000313" key="1">
    <source>
        <dbReference type="EMBL" id="KYN18956.1"/>
    </source>
</evidence>
<reference evidence="1 2" key="1">
    <citation type="submission" date="2015-09" db="EMBL/GenBank/DDBJ databases">
        <title>Trachymyrmex cornetzi WGS genome.</title>
        <authorList>
            <person name="Nygaard S."/>
            <person name="Hu H."/>
            <person name="Boomsma J."/>
            <person name="Zhang G."/>
        </authorList>
    </citation>
    <scope>NUCLEOTIDE SEQUENCE [LARGE SCALE GENOMIC DNA]</scope>
    <source>
        <strain evidence="1">Tcor2-1</strain>
        <tissue evidence="1">Whole body</tissue>
    </source>
</reference>
<dbReference type="AlphaFoldDB" id="A0A195E1I0"/>
<keyword evidence="2" id="KW-1185">Reference proteome</keyword>
<evidence type="ECO:0000313" key="2">
    <source>
        <dbReference type="Proteomes" id="UP000078492"/>
    </source>
</evidence>
<organism evidence="1 2">
    <name type="scientific">Trachymyrmex cornetzi</name>
    <dbReference type="NCBI Taxonomy" id="471704"/>
    <lineage>
        <taxon>Eukaryota</taxon>
        <taxon>Metazoa</taxon>
        <taxon>Ecdysozoa</taxon>
        <taxon>Arthropoda</taxon>
        <taxon>Hexapoda</taxon>
        <taxon>Insecta</taxon>
        <taxon>Pterygota</taxon>
        <taxon>Neoptera</taxon>
        <taxon>Endopterygota</taxon>
        <taxon>Hymenoptera</taxon>
        <taxon>Apocrita</taxon>
        <taxon>Aculeata</taxon>
        <taxon>Formicoidea</taxon>
        <taxon>Formicidae</taxon>
        <taxon>Myrmicinae</taxon>
        <taxon>Trachymyrmex</taxon>
    </lineage>
</organism>
<gene>
    <name evidence="1" type="ORF">ALC57_08629</name>
</gene>
<sequence>MITRNIIQTVKTCRRKCDRARDRVILLPQEVVISATRITRFRHNPIFPHSKLPRRFVTSANEDTEDARATFPRNYLRSWPAVTVKLPTA</sequence>
<proteinExistence type="predicted"/>
<dbReference type="Proteomes" id="UP000078492">
    <property type="component" value="Unassembled WGS sequence"/>
</dbReference>